<feature type="compositionally biased region" description="Basic and acidic residues" evidence="1">
    <location>
        <begin position="36"/>
        <end position="53"/>
    </location>
</feature>
<gene>
    <name evidence="2" type="ORF">TRAPUB_8810</name>
</gene>
<proteinExistence type="predicted"/>
<feature type="compositionally biased region" description="Basic residues" evidence="1">
    <location>
        <begin position="23"/>
        <end position="35"/>
    </location>
</feature>
<accession>A0A1M2W444</accession>
<dbReference type="EMBL" id="MNAD01000271">
    <property type="protein sequence ID" value="OJT14637.1"/>
    <property type="molecule type" value="Genomic_DNA"/>
</dbReference>
<protein>
    <submittedName>
        <fullName evidence="2">Uncharacterized protein</fullName>
    </submittedName>
</protein>
<reference evidence="2 3" key="1">
    <citation type="submission" date="2016-10" db="EMBL/GenBank/DDBJ databases">
        <title>Genome sequence of the basidiomycete white-rot fungus Trametes pubescens.</title>
        <authorList>
            <person name="Makela M.R."/>
            <person name="Granchi Z."/>
            <person name="Peng M."/>
            <person name="De Vries R.P."/>
            <person name="Grigoriev I."/>
            <person name="Riley R."/>
            <person name="Hilden K."/>
        </authorList>
    </citation>
    <scope>NUCLEOTIDE SEQUENCE [LARGE SCALE GENOMIC DNA]</scope>
    <source>
        <strain evidence="2 3">FBCC735</strain>
    </source>
</reference>
<dbReference type="AlphaFoldDB" id="A0A1M2W444"/>
<evidence type="ECO:0000313" key="3">
    <source>
        <dbReference type="Proteomes" id="UP000184267"/>
    </source>
</evidence>
<feature type="non-terminal residue" evidence="2">
    <location>
        <position position="1"/>
    </location>
</feature>
<evidence type="ECO:0000313" key="2">
    <source>
        <dbReference type="EMBL" id="OJT14637.1"/>
    </source>
</evidence>
<evidence type="ECO:0000256" key="1">
    <source>
        <dbReference type="SAM" id="MobiDB-lite"/>
    </source>
</evidence>
<feature type="region of interest" description="Disordered" evidence="1">
    <location>
        <begin position="1"/>
        <end position="53"/>
    </location>
</feature>
<comment type="caution">
    <text evidence="2">The sequence shown here is derived from an EMBL/GenBank/DDBJ whole genome shotgun (WGS) entry which is preliminary data.</text>
</comment>
<name>A0A1M2W444_TRAPU</name>
<dbReference type="Proteomes" id="UP000184267">
    <property type="component" value="Unassembled WGS sequence"/>
</dbReference>
<sequence length="53" mass="6225">ISKHQREVLGESLDEDSDVLQQKTKKPKQKRKTPTQRHESLEADKWTETVEAH</sequence>
<keyword evidence="3" id="KW-1185">Reference proteome</keyword>
<organism evidence="2 3">
    <name type="scientific">Trametes pubescens</name>
    <name type="common">White-rot fungus</name>
    <dbReference type="NCBI Taxonomy" id="154538"/>
    <lineage>
        <taxon>Eukaryota</taxon>
        <taxon>Fungi</taxon>
        <taxon>Dikarya</taxon>
        <taxon>Basidiomycota</taxon>
        <taxon>Agaricomycotina</taxon>
        <taxon>Agaricomycetes</taxon>
        <taxon>Polyporales</taxon>
        <taxon>Polyporaceae</taxon>
        <taxon>Trametes</taxon>
    </lineage>
</organism>